<evidence type="ECO:0000256" key="1">
    <source>
        <dbReference type="SAM" id="MobiDB-lite"/>
    </source>
</evidence>
<reference evidence="2 3" key="1">
    <citation type="journal article" date="2022" name="Allergy">
        <title>Genome assembly and annotation of Periplaneta americana reveal a comprehensive cockroach allergen profile.</title>
        <authorList>
            <person name="Wang L."/>
            <person name="Xiong Q."/>
            <person name="Saelim N."/>
            <person name="Wang L."/>
            <person name="Nong W."/>
            <person name="Wan A.T."/>
            <person name="Shi M."/>
            <person name="Liu X."/>
            <person name="Cao Q."/>
            <person name="Hui J.H.L."/>
            <person name="Sookrung N."/>
            <person name="Leung T.F."/>
            <person name="Tungtrongchitr A."/>
            <person name="Tsui S.K.W."/>
        </authorList>
    </citation>
    <scope>NUCLEOTIDE SEQUENCE [LARGE SCALE GENOMIC DNA]</scope>
    <source>
        <strain evidence="2">PWHHKU_190912</strain>
    </source>
</reference>
<dbReference type="EMBL" id="JAJSOF020000001">
    <property type="protein sequence ID" value="KAJ4451063.1"/>
    <property type="molecule type" value="Genomic_DNA"/>
</dbReference>
<feature type="region of interest" description="Disordered" evidence="1">
    <location>
        <begin position="390"/>
        <end position="420"/>
    </location>
</feature>
<protein>
    <submittedName>
        <fullName evidence="2">Uncharacterized protein</fullName>
    </submittedName>
</protein>
<evidence type="ECO:0000313" key="2">
    <source>
        <dbReference type="EMBL" id="KAJ4451063.1"/>
    </source>
</evidence>
<accession>A0ABQ8TWP6</accession>
<dbReference type="Proteomes" id="UP001148838">
    <property type="component" value="Unassembled WGS sequence"/>
</dbReference>
<gene>
    <name evidence="2" type="ORF">ANN_02500</name>
</gene>
<evidence type="ECO:0000313" key="3">
    <source>
        <dbReference type="Proteomes" id="UP001148838"/>
    </source>
</evidence>
<keyword evidence="3" id="KW-1185">Reference proteome</keyword>
<name>A0ABQ8TWP6_PERAM</name>
<sequence length="447" mass="49321">MGESRNAYRVLVGRPEGKRPLGRPRRRWEDNIKMALREVGYDEEPLSYLPQVGIALPASKVIQCACGTTTDCLCARSEVLSEEAYYPPNGRPRTSLQPVGAFYHSTKASLQSFNPGPMSPGENPQYIALPIATNDHIPCGRPPLWSNGEVGSVGRMIEGNGSTRRKTLCNDCFIHHKFHQTWPWDRTRVAWLEDQRVSTSAIDAPRCIIGGPPAWLSGLRRLPAGLKKELRQPSYYRGASRSRWGKSGCDVGKRTVPVRKYDSILKALSSLENANIFLERTVLNNSVLLAICGLGSVWSWNFISRRGGIEVHSKTQQKMRPPILLETFVFVEVHGFERDIATTPLAGQRQIQMERSLTPVSERVGVGGGRKQEKCTAILRAIMCSQQSPCTTHASATPLPKAPLTVRGGSPPPRRSAPGSVAEAIHHHMNTIHGGRSREPVASEGFL</sequence>
<comment type="caution">
    <text evidence="2">The sequence shown here is derived from an EMBL/GenBank/DDBJ whole genome shotgun (WGS) entry which is preliminary data.</text>
</comment>
<proteinExistence type="predicted"/>
<organism evidence="2 3">
    <name type="scientific">Periplaneta americana</name>
    <name type="common">American cockroach</name>
    <name type="synonym">Blatta americana</name>
    <dbReference type="NCBI Taxonomy" id="6978"/>
    <lineage>
        <taxon>Eukaryota</taxon>
        <taxon>Metazoa</taxon>
        <taxon>Ecdysozoa</taxon>
        <taxon>Arthropoda</taxon>
        <taxon>Hexapoda</taxon>
        <taxon>Insecta</taxon>
        <taxon>Pterygota</taxon>
        <taxon>Neoptera</taxon>
        <taxon>Polyneoptera</taxon>
        <taxon>Dictyoptera</taxon>
        <taxon>Blattodea</taxon>
        <taxon>Blattoidea</taxon>
        <taxon>Blattidae</taxon>
        <taxon>Blattinae</taxon>
        <taxon>Periplaneta</taxon>
    </lineage>
</organism>